<dbReference type="WBParaSite" id="Pan_g19787.t1">
    <property type="protein sequence ID" value="Pan_g19787.t1"/>
    <property type="gene ID" value="Pan_g19787"/>
</dbReference>
<name>A0A7E4VFC7_PANRE</name>
<feature type="chain" id="PRO_5028873976" evidence="1">
    <location>
        <begin position="20"/>
        <end position="87"/>
    </location>
</feature>
<evidence type="ECO:0000256" key="1">
    <source>
        <dbReference type="SAM" id="SignalP"/>
    </source>
</evidence>
<evidence type="ECO:0000313" key="2">
    <source>
        <dbReference type="Proteomes" id="UP000492821"/>
    </source>
</evidence>
<reference evidence="3" key="2">
    <citation type="submission" date="2020-10" db="UniProtKB">
        <authorList>
            <consortium name="WormBaseParasite"/>
        </authorList>
    </citation>
    <scope>IDENTIFICATION</scope>
</reference>
<keyword evidence="2" id="KW-1185">Reference proteome</keyword>
<organism evidence="2 3">
    <name type="scientific">Panagrellus redivivus</name>
    <name type="common">Microworm</name>
    <dbReference type="NCBI Taxonomy" id="6233"/>
    <lineage>
        <taxon>Eukaryota</taxon>
        <taxon>Metazoa</taxon>
        <taxon>Ecdysozoa</taxon>
        <taxon>Nematoda</taxon>
        <taxon>Chromadorea</taxon>
        <taxon>Rhabditida</taxon>
        <taxon>Tylenchina</taxon>
        <taxon>Panagrolaimomorpha</taxon>
        <taxon>Panagrolaimoidea</taxon>
        <taxon>Panagrolaimidae</taxon>
        <taxon>Panagrellus</taxon>
    </lineage>
</organism>
<proteinExistence type="predicted"/>
<sequence length="87" mass="9414">MMIGFVILAVCMVSPPKDSDVVKDVDNGVQLIGKGKANFIMPDISTLSKPKQKEGNTADNASTKTKPASWFATHQWAYPIEIGTAMM</sequence>
<dbReference type="Proteomes" id="UP000492821">
    <property type="component" value="Unassembled WGS sequence"/>
</dbReference>
<dbReference type="AlphaFoldDB" id="A0A7E4VFC7"/>
<evidence type="ECO:0000313" key="3">
    <source>
        <dbReference type="WBParaSite" id="Pan_g19787.t1"/>
    </source>
</evidence>
<protein>
    <submittedName>
        <fullName evidence="3">Inorganic phosphate cotransporter</fullName>
    </submittedName>
</protein>
<reference evidence="2" key="1">
    <citation type="journal article" date="2013" name="Genetics">
        <title>The draft genome and transcriptome of Panagrellus redivivus are shaped by the harsh demands of a free-living lifestyle.</title>
        <authorList>
            <person name="Srinivasan J."/>
            <person name="Dillman A.R."/>
            <person name="Macchietto M.G."/>
            <person name="Heikkinen L."/>
            <person name="Lakso M."/>
            <person name="Fracchia K.M."/>
            <person name="Antoshechkin I."/>
            <person name="Mortazavi A."/>
            <person name="Wong G."/>
            <person name="Sternberg P.W."/>
        </authorList>
    </citation>
    <scope>NUCLEOTIDE SEQUENCE [LARGE SCALE GENOMIC DNA]</scope>
    <source>
        <strain evidence="2">MT8872</strain>
    </source>
</reference>
<feature type="signal peptide" evidence="1">
    <location>
        <begin position="1"/>
        <end position="19"/>
    </location>
</feature>
<keyword evidence="1" id="KW-0732">Signal</keyword>
<accession>A0A7E4VFC7</accession>